<dbReference type="Pfam" id="PF00406">
    <property type="entry name" value="ADK"/>
    <property type="match status" value="1"/>
</dbReference>
<accession>A0A7S2QSA3</accession>
<dbReference type="SUPFAM" id="SSF52540">
    <property type="entry name" value="P-loop containing nucleoside triphosphate hydrolases"/>
    <property type="match status" value="1"/>
</dbReference>
<evidence type="ECO:0000256" key="2">
    <source>
        <dbReference type="ARBA" id="ARBA00022741"/>
    </source>
</evidence>
<dbReference type="SUPFAM" id="SSF51735">
    <property type="entry name" value="NAD(P)-binding Rossmann-fold domains"/>
    <property type="match status" value="1"/>
</dbReference>
<feature type="region of interest" description="Disordered" evidence="6">
    <location>
        <begin position="533"/>
        <end position="570"/>
    </location>
</feature>
<dbReference type="EMBL" id="HBHC01001044">
    <property type="protein sequence ID" value="CAD9650513.1"/>
    <property type="molecule type" value="Transcribed_RNA"/>
</dbReference>
<dbReference type="PRINTS" id="PR00094">
    <property type="entry name" value="ADENYLTKNASE"/>
</dbReference>
<proteinExistence type="inferred from homology"/>
<dbReference type="Gene3D" id="3.40.50.720">
    <property type="entry name" value="NAD(P)-binding Rossmann-like Domain"/>
    <property type="match status" value="1"/>
</dbReference>
<dbReference type="Gene3D" id="3.40.50.300">
    <property type="entry name" value="P-loop containing nucleotide triphosphate hydrolases"/>
    <property type="match status" value="1"/>
</dbReference>
<dbReference type="CDD" id="cd22967">
    <property type="entry name" value="DD_AK7"/>
    <property type="match status" value="1"/>
</dbReference>
<comment type="similarity">
    <text evidence="4">Belongs to the adenylate kinase family.</text>
</comment>
<dbReference type="Gene3D" id="1.20.890.10">
    <property type="entry name" value="cAMP-dependent protein kinase regulatory subunit, dimerization-anchoring domain"/>
    <property type="match status" value="1"/>
</dbReference>
<dbReference type="InterPro" id="IPR007858">
    <property type="entry name" value="Dpy-30_motif"/>
</dbReference>
<dbReference type="GO" id="GO:0019205">
    <property type="term" value="F:nucleobase-containing compound kinase activity"/>
    <property type="evidence" value="ECO:0007669"/>
    <property type="project" value="InterPro"/>
</dbReference>
<evidence type="ECO:0000256" key="4">
    <source>
        <dbReference type="RuleBase" id="RU003330"/>
    </source>
</evidence>
<keyword evidence="5" id="KW-0175">Coiled coil</keyword>
<reference evidence="7" key="1">
    <citation type="submission" date="2021-01" db="EMBL/GenBank/DDBJ databases">
        <authorList>
            <person name="Corre E."/>
            <person name="Pelletier E."/>
            <person name="Niang G."/>
            <person name="Scheremetjew M."/>
            <person name="Finn R."/>
            <person name="Kale V."/>
            <person name="Holt S."/>
            <person name="Cochrane G."/>
            <person name="Meng A."/>
            <person name="Brown T."/>
            <person name="Cohen L."/>
        </authorList>
    </citation>
    <scope>NUCLEOTIDE SEQUENCE</scope>
    <source>
        <strain evidence="7">BC52</strain>
    </source>
</reference>
<evidence type="ECO:0008006" key="8">
    <source>
        <dbReference type="Google" id="ProtNLM"/>
    </source>
</evidence>
<evidence type="ECO:0000256" key="3">
    <source>
        <dbReference type="ARBA" id="ARBA00022777"/>
    </source>
</evidence>
<dbReference type="InterPro" id="IPR036291">
    <property type="entry name" value="NAD(P)-bd_dom_sf"/>
</dbReference>
<name>A0A7S2QSA3_9EUKA</name>
<evidence type="ECO:0000256" key="1">
    <source>
        <dbReference type="ARBA" id="ARBA00022679"/>
    </source>
</evidence>
<dbReference type="PANTHER" id="PTHR23359">
    <property type="entry name" value="NUCLEOTIDE KINASE"/>
    <property type="match status" value="1"/>
</dbReference>
<dbReference type="InterPro" id="IPR047499">
    <property type="entry name" value="DD_AK7"/>
</dbReference>
<sequence>MNVIGISSFLCWNKSDSFADGDFELRKCSAKFDPVKKCEDMLLSLEREHVKPCIIAPGVLYGEGEDKSEFGLFPLLQSAWLCKPVTHIDTKLVLPSIHVVDLAKVVFHVQSEPPEKPYILAIDESKSTLGELAKAVSETLGTGETKQVALESMEALIGTYGSVEAATFRGAIVPGYVAALESKGMTWECKAGPVSCVQRVCKEFTKQNSLLPIRIFLHGRPGSGKTFLANKLASKYGIKTIDAKALTKNAMNDEEIKKRIEDARAARKKAKDPAWETYMPPEVLADLVRAVLQEPLTRNKGFILDGFPNTLEEAKFLFSDQKPKEGEGKDVASIPTVDLVVDLQATAEEAEKRVQSIPVDQIVQGHNDEEHFKARVETYNSLDATQSPLEFFQDTKKIVELPFAKHGVAVEVVSDYVKKELKPCVLSEAKEESYAVTMKREEELAKAEEKAKADAQMKVEAEANEKKKLENEEAERRKQILVEEQAIVENYSMPLRKYLMSNVIPPLIKGLLEVCKLKPEDPIDYLAEYLYSHSSSQQSDNGKDESGVTEEKHGEAADEGTAKEEAGKTG</sequence>
<dbReference type="AlphaFoldDB" id="A0A7S2QSA3"/>
<gene>
    <name evidence="7" type="ORF">NSPH01132_LOCUS595</name>
</gene>
<dbReference type="InterPro" id="IPR000850">
    <property type="entry name" value="Adenylat/UMP-CMP_kin"/>
</dbReference>
<dbReference type="Pfam" id="PF05186">
    <property type="entry name" value="Dpy-30"/>
    <property type="match status" value="1"/>
</dbReference>
<feature type="compositionally biased region" description="Basic and acidic residues" evidence="6">
    <location>
        <begin position="541"/>
        <end position="570"/>
    </location>
</feature>
<dbReference type="GO" id="GO:0006139">
    <property type="term" value="P:nucleobase-containing compound metabolic process"/>
    <property type="evidence" value="ECO:0007669"/>
    <property type="project" value="InterPro"/>
</dbReference>
<evidence type="ECO:0000256" key="6">
    <source>
        <dbReference type="SAM" id="MobiDB-lite"/>
    </source>
</evidence>
<organism evidence="7">
    <name type="scientific">Norrisiella sphaerica</name>
    <dbReference type="NCBI Taxonomy" id="552664"/>
    <lineage>
        <taxon>Eukaryota</taxon>
        <taxon>Sar</taxon>
        <taxon>Rhizaria</taxon>
        <taxon>Cercozoa</taxon>
        <taxon>Chlorarachniophyceae</taxon>
        <taxon>Norrisiella</taxon>
    </lineage>
</organism>
<feature type="coiled-coil region" evidence="5">
    <location>
        <begin position="438"/>
        <end position="484"/>
    </location>
</feature>
<dbReference type="GO" id="GO:0005524">
    <property type="term" value="F:ATP binding"/>
    <property type="evidence" value="ECO:0007669"/>
    <property type="project" value="InterPro"/>
</dbReference>
<protein>
    <recommendedName>
        <fullName evidence="8">Adenylate kinase</fullName>
    </recommendedName>
</protein>
<dbReference type="InterPro" id="IPR027417">
    <property type="entry name" value="P-loop_NTPase"/>
</dbReference>
<evidence type="ECO:0000313" key="7">
    <source>
        <dbReference type="EMBL" id="CAD9650513.1"/>
    </source>
</evidence>
<evidence type="ECO:0000256" key="5">
    <source>
        <dbReference type="SAM" id="Coils"/>
    </source>
</evidence>
<keyword evidence="3 4" id="KW-0418">Kinase</keyword>
<keyword evidence="1 4" id="KW-0808">Transferase</keyword>
<keyword evidence="2" id="KW-0547">Nucleotide-binding</keyword>